<dbReference type="EMBL" id="JBHFFA010000007">
    <property type="protein sequence ID" value="KAL2610768.1"/>
    <property type="molecule type" value="Genomic_DNA"/>
</dbReference>
<evidence type="ECO:0000313" key="2">
    <source>
        <dbReference type="Proteomes" id="UP001605036"/>
    </source>
</evidence>
<protein>
    <submittedName>
        <fullName evidence="1">Uncharacterized protein</fullName>
    </submittedName>
</protein>
<dbReference type="Proteomes" id="UP001605036">
    <property type="component" value="Unassembled WGS sequence"/>
</dbReference>
<comment type="caution">
    <text evidence="1">The sequence shown here is derived from an EMBL/GenBank/DDBJ whole genome shotgun (WGS) entry which is preliminary data.</text>
</comment>
<keyword evidence="2" id="KW-1185">Reference proteome</keyword>
<reference evidence="1 2" key="1">
    <citation type="submission" date="2024-09" db="EMBL/GenBank/DDBJ databases">
        <title>Chromosome-scale assembly of Riccia fluitans.</title>
        <authorList>
            <person name="Paukszto L."/>
            <person name="Sawicki J."/>
            <person name="Karawczyk K."/>
            <person name="Piernik-Szablinska J."/>
            <person name="Szczecinska M."/>
            <person name="Mazdziarz M."/>
        </authorList>
    </citation>
    <scope>NUCLEOTIDE SEQUENCE [LARGE SCALE GENOMIC DNA]</scope>
    <source>
        <strain evidence="1">Rf_01</strain>
        <tissue evidence="1">Aerial parts of the thallus</tissue>
    </source>
</reference>
<organism evidence="1 2">
    <name type="scientific">Riccia fluitans</name>
    <dbReference type="NCBI Taxonomy" id="41844"/>
    <lineage>
        <taxon>Eukaryota</taxon>
        <taxon>Viridiplantae</taxon>
        <taxon>Streptophyta</taxon>
        <taxon>Embryophyta</taxon>
        <taxon>Marchantiophyta</taxon>
        <taxon>Marchantiopsida</taxon>
        <taxon>Marchantiidae</taxon>
        <taxon>Marchantiales</taxon>
        <taxon>Ricciaceae</taxon>
        <taxon>Riccia</taxon>
    </lineage>
</organism>
<name>A0ABD1XTC2_9MARC</name>
<accession>A0ABD1XTC2</accession>
<gene>
    <name evidence="1" type="ORF">R1flu_022460</name>
</gene>
<proteinExistence type="predicted"/>
<evidence type="ECO:0000313" key="1">
    <source>
        <dbReference type="EMBL" id="KAL2610768.1"/>
    </source>
</evidence>
<dbReference type="AlphaFoldDB" id="A0ABD1XTC2"/>
<sequence length="80" mass="8739">MEFPRVSVAIESLEYRVEGIPIGVEWRPAPGRREQGGEKAFLSDLFSPASGLARVGKFAIVDEITEDRKFAGGFARASLV</sequence>